<name>A0A1M6R2G8_9FIRM</name>
<organism evidence="2 3">
    <name type="scientific">Hespellia stercorisuis DSM 15480</name>
    <dbReference type="NCBI Taxonomy" id="1121950"/>
    <lineage>
        <taxon>Bacteria</taxon>
        <taxon>Bacillati</taxon>
        <taxon>Bacillota</taxon>
        <taxon>Clostridia</taxon>
        <taxon>Lachnospirales</taxon>
        <taxon>Lachnospiraceae</taxon>
        <taxon>Hespellia</taxon>
    </lineage>
</organism>
<gene>
    <name evidence="2" type="ORF">SAMN02745243_02588</name>
</gene>
<dbReference type="Proteomes" id="UP000184301">
    <property type="component" value="Unassembled WGS sequence"/>
</dbReference>
<dbReference type="EMBL" id="FQZY01000039">
    <property type="protein sequence ID" value="SHK26623.1"/>
    <property type="molecule type" value="Genomic_DNA"/>
</dbReference>
<dbReference type="OrthoDB" id="2047068at2"/>
<evidence type="ECO:0000256" key="1">
    <source>
        <dbReference type="SAM" id="Phobius"/>
    </source>
</evidence>
<protein>
    <recommendedName>
        <fullName evidence="4">Tfp pilus assembly protein PilN</fullName>
    </recommendedName>
</protein>
<keyword evidence="3" id="KW-1185">Reference proteome</keyword>
<keyword evidence="1" id="KW-0812">Transmembrane</keyword>
<feature type="transmembrane region" description="Helical" evidence="1">
    <location>
        <begin position="29"/>
        <end position="49"/>
    </location>
</feature>
<dbReference type="AlphaFoldDB" id="A0A1M6R2G8"/>
<dbReference type="RefSeq" id="WP_073111126.1">
    <property type="nucleotide sequence ID" value="NZ_FQZY01000039.1"/>
</dbReference>
<keyword evidence="1" id="KW-1133">Transmembrane helix</keyword>
<reference evidence="2 3" key="1">
    <citation type="submission" date="2016-11" db="EMBL/GenBank/DDBJ databases">
        <authorList>
            <person name="Jaros S."/>
            <person name="Januszkiewicz K."/>
            <person name="Wedrychowicz H."/>
        </authorList>
    </citation>
    <scope>NUCLEOTIDE SEQUENCE [LARGE SCALE GENOMIC DNA]</scope>
    <source>
        <strain evidence="2 3">DSM 15480</strain>
    </source>
</reference>
<evidence type="ECO:0000313" key="2">
    <source>
        <dbReference type="EMBL" id="SHK26623.1"/>
    </source>
</evidence>
<accession>A0A1M6R2G8</accession>
<sequence>MKKLTKAKYPEKTSINLAMREEDQGNIKLQIGVFVVFLIALAAFSKFAVADPISEASAVESNYRDVQQQIDDMNASLKDYDAVQEEYSHYSNGYMNEEELLVVDRITVLNLLESCVMARADIQSLEMTGNTVMVVLSETNLGTVSQVVSALQADDRTSFVTVSTASTNSSQSNSQLVTANIVIELNVAGVTDAGTADTGAADAAEETAGGDAS</sequence>
<dbReference type="STRING" id="1121950.SAMN02745243_02588"/>
<keyword evidence="1" id="KW-0472">Membrane</keyword>
<proteinExistence type="predicted"/>
<evidence type="ECO:0000313" key="3">
    <source>
        <dbReference type="Proteomes" id="UP000184301"/>
    </source>
</evidence>
<evidence type="ECO:0008006" key="4">
    <source>
        <dbReference type="Google" id="ProtNLM"/>
    </source>
</evidence>